<keyword evidence="2" id="KW-0732">Signal</keyword>
<dbReference type="AlphaFoldDB" id="Q22US9"/>
<evidence type="ECO:0000313" key="4">
    <source>
        <dbReference type="Proteomes" id="UP000009168"/>
    </source>
</evidence>
<gene>
    <name evidence="3" type="ORF">TTHERM_00847010</name>
</gene>
<protein>
    <submittedName>
        <fullName evidence="3">Transmembrane protein, putative</fullName>
    </submittedName>
</protein>
<organism evidence="3 4">
    <name type="scientific">Tetrahymena thermophila (strain SB210)</name>
    <dbReference type="NCBI Taxonomy" id="312017"/>
    <lineage>
        <taxon>Eukaryota</taxon>
        <taxon>Sar</taxon>
        <taxon>Alveolata</taxon>
        <taxon>Ciliophora</taxon>
        <taxon>Intramacronucleata</taxon>
        <taxon>Oligohymenophorea</taxon>
        <taxon>Hymenostomatida</taxon>
        <taxon>Tetrahymenina</taxon>
        <taxon>Tetrahymenidae</taxon>
        <taxon>Tetrahymena</taxon>
    </lineage>
</organism>
<dbReference type="GeneID" id="7840326"/>
<proteinExistence type="predicted"/>
<dbReference type="EMBL" id="GG662825">
    <property type="protein sequence ID" value="EAR89047.2"/>
    <property type="molecule type" value="Genomic_DNA"/>
</dbReference>
<feature type="chain" id="PRO_5004201219" evidence="2">
    <location>
        <begin position="20"/>
        <end position="203"/>
    </location>
</feature>
<evidence type="ECO:0000256" key="1">
    <source>
        <dbReference type="SAM" id="Phobius"/>
    </source>
</evidence>
<keyword evidence="1" id="KW-0472">Membrane</keyword>
<accession>Q22US9</accession>
<dbReference type="KEGG" id="tet:TTHERM_00847010"/>
<dbReference type="InParanoid" id="Q22US9"/>
<dbReference type="HOGENOM" id="CLU_1910879_0_0_1"/>
<evidence type="ECO:0000256" key="2">
    <source>
        <dbReference type="SAM" id="SignalP"/>
    </source>
</evidence>
<keyword evidence="1 3" id="KW-0812">Transmembrane</keyword>
<dbReference type="RefSeq" id="XP_001009292.2">
    <property type="nucleotide sequence ID" value="XM_001009292.2"/>
</dbReference>
<reference evidence="4" key="1">
    <citation type="journal article" date="2006" name="PLoS Biol.">
        <title>Macronuclear genome sequence of the ciliate Tetrahymena thermophila, a model eukaryote.</title>
        <authorList>
            <person name="Eisen J.A."/>
            <person name="Coyne R.S."/>
            <person name="Wu M."/>
            <person name="Wu D."/>
            <person name="Thiagarajan M."/>
            <person name="Wortman J.R."/>
            <person name="Badger J.H."/>
            <person name="Ren Q."/>
            <person name="Amedeo P."/>
            <person name="Jones K.M."/>
            <person name="Tallon L.J."/>
            <person name="Delcher A.L."/>
            <person name="Salzberg S.L."/>
            <person name="Silva J.C."/>
            <person name="Haas B.J."/>
            <person name="Majoros W.H."/>
            <person name="Farzad M."/>
            <person name="Carlton J.M."/>
            <person name="Smith R.K. Jr."/>
            <person name="Garg J."/>
            <person name="Pearlman R.E."/>
            <person name="Karrer K.M."/>
            <person name="Sun L."/>
            <person name="Manning G."/>
            <person name="Elde N.C."/>
            <person name="Turkewitz A.P."/>
            <person name="Asai D.J."/>
            <person name="Wilkes D.E."/>
            <person name="Wang Y."/>
            <person name="Cai H."/>
            <person name="Collins K."/>
            <person name="Stewart B.A."/>
            <person name="Lee S.R."/>
            <person name="Wilamowska K."/>
            <person name="Weinberg Z."/>
            <person name="Ruzzo W.L."/>
            <person name="Wloga D."/>
            <person name="Gaertig J."/>
            <person name="Frankel J."/>
            <person name="Tsao C.-C."/>
            <person name="Gorovsky M.A."/>
            <person name="Keeling P.J."/>
            <person name="Waller R.F."/>
            <person name="Patron N.J."/>
            <person name="Cherry J.M."/>
            <person name="Stover N.A."/>
            <person name="Krieger C.J."/>
            <person name="del Toro C."/>
            <person name="Ryder H.F."/>
            <person name="Williamson S.C."/>
            <person name="Barbeau R.A."/>
            <person name="Hamilton E.P."/>
            <person name="Orias E."/>
        </authorList>
    </citation>
    <scope>NUCLEOTIDE SEQUENCE [LARGE SCALE GENOMIC DNA]</scope>
    <source>
        <strain evidence="4">SB210</strain>
    </source>
</reference>
<dbReference type="Proteomes" id="UP000009168">
    <property type="component" value="Unassembled WGS sequence"/>
</dbReference>
<keyword evidence="4" id="KW-1185">Reference proteome</keyword>
<name>Q22US9_TETTS</name>
<keyword evidence="1" id="KW-1133">Transmembrane helix</keyword>
<feature type="transmembrane region" description="Helical" evidence="1">
    <location>
        <begin position="184"/>
        <end position="202"/>
    </location>
</feature>
<sequence>MKNFGILLTSILFLVFIKAQNTYIEFLLCYNMSCYQFEQNCVKDPVCSILWNQFQKCQKRSRYNYQSIQCMDLYIQSYKNTNTGYLIESLHGCYNDCNGANLFVCNSEIENFENCQSSASCYEQQLAEFEKDMQECIIADKDLCKHYQNANQCHIFKSYRCIQQKSYISPVVQYYAGCRLNSNFSMLLAAKAILILVITLFVM</sequence>
<feature type="signal peptide" evidence="2">
    <location>
        <begin position="1"/>
        <end position="19"/>
    </location>
</feature>
<evidence type="ECO:0000313" key="3">
    <source>
        <dbReference type="EMBL" id="EAR89047.2"/>
    </source>
</evidence>